<dbReference type="AlphaFoldDB" id="A0A502G8T1"/>
<name>A0A502G8T1_9PROT</name>
<evidence type="ECO:0000256" key="1">
    <source>
        <dbReference type="SAM" id="MobiDB-lite"/>
    </source>
</evidence>
<dbReference type="Proteomes" id="UP000317078">
    <property type="component" value="Unassembled WGS sequence"/>
</dbReference>
<dbReference type="RefSeq" id="WP_140882885.1">
    <property type="nucleotide sequence ID" value="NZ_RCZP01000008.1"/>
</dbReference>
<comment type="caution">
    <text evidence="2">The sequence shown here is derived from an EMBL/GenBank/DDBJ whole genome shotgun (WGS) entry which is preliminary data.</text>
</comment>
<evidence type="ECO:0000313" key="3">
    <source>
        <dbReference type="Proteomes" id="UP000317078"/>
    </source>
</evidence>
<feature type="compositionally biased region" description="Basic and acidic residues" evidence="1">
    <location>
        <begin position="140"/>
        <end position="149"/>
    </location>
</feature>
<proteinExistence type="predicted"/>
<evidence type="ECO:0000313" key="2">
    <source>
        <dbReference type="EMBL" id="TPG57436.1"/>
    </source>
</evidence>
<accession>A0A502G8T1</accession>
<reference evidence="2 3" key="1">
    <citation type="journal article" date="2019" name="Environ. Microbiol.">
        <title>Species interactions and distinct microbial communities in high Arctic permafrost affected cryosols are associated with the CH4 and CO2 gas fluxes.</title>
        <authorList>
            <person name="Altshuler I."/>
            <person name="Hamel J."/>
            <person name="Turney S."/>
            <person name="Magnuson E."/>
            <person name="Levesque R."/>
            <person name="Greer C."/>
            <person name="Whyte L.G."/>
        </authorList>
    </citation>
    <scope>NUCLEOTIDE SEQUENCE [LARGE SCALE GENOMIC DNA]</scope>
    <source>
        <strain evidence="2 3">S9.3B</strain>
    </source>
</reference>
<feature type="compositionally biased region" description="Polar residues" evidence="1">
    <location>
        <begin position="127"/>
        <end position="137"/>
    </location>
</feature>
<organism evidence="2 3">
    <name type="scientific">Muricoccus nepalensis</name>
    <dbReference type="NCBI Taxonomy" id="1854500"/>
    <lineage>
        <taxon>Bacteria</taxon>
        <taxon>Pseudomonadati</taxon>
        <taxon>Pseudomonadota</taxon>
        <taxon>Alphaproteobacteria</taxon>
        <taxon>Acetobacterales</taxon>
        <taxon>Roseomonadaceae</taxon>
        <taxon>Muricoccus</taxon>
    </lineage>
</organism>
<gene>
    <name evidence="2" type="ORF">EAH89_10920</name>
</gene>
<protein>
    <submittedName>
        <fullName evidence="2">Uncharacterized protein</fullName>
    </submittedName>
</protein>
<dbReference type="EMBL" id="RCZP01000008">
    <property type="protein sequence ID" value="TPG57436.1"/>
    <property type="molecule type" value="Genomic_DNA"/>
</dbReference>
<keyword evidence="3" id="KW-1185">Reference proteome</keyword>
<sequence>MAGAEETQKAVRKAMVRYEAMVLNKRNFDPASQTYRYPNPISAAEILRMAGVRSRSTLAADYHGSLRRELEVLIEDLKRQTGKGKVAAKEATKTVLDRTDRVEQLAQTVAALQYKIIALEKELATLRQGQPTSSQVVNLERQERGLKRR</sequence>
<feature type="region of interest" description="Disordered" evidence="1">
    <location>
        <begin position="127"/>
        <end position="149"/>
    </location>
</feature>
<dbReference type="OrthoDB" id="9890275at2"/>